<sequence length="353" mass="39196">MGSVDVGIIGMGKMGILHAGILAALGVRVRAVAEKDDTVRNYLKGILHNINMYDDYTKMLSKEDLNLVYITTPVSLHARMVNDCIKHGINFFVEKPLASNMQECIEICRLINDSIVSAVGFSKRFTDTFAKAREIIASKILGDLIHVKGTMYLTQVFASGKGWRFKGESGGGVLLELASHLVDMLLWYFGEIRSVASITRGYYSSEVEDFAHAMLRFESGLIGYLDASWSVRNYRLPEMSVEVHGSNGTMLVNDDYIRITLDDASKAINHADGLSIGEGITTIYKQDLFKGVPIDIGGVEYTREDMHVVECVKEGRQSMINVFEASKVQAVIDAIYNSAKNNSWIEVSYYNGQ</sequence>
<dbReference type="InterPro" id="IPR000683">
    <property type="entry name" value="Gfo/Idh/MocA-like_OxRdtase_N"/>
</dbReference>
<dbReference type="Pfam" id="PF22725">
    <property type="entry name" value="GFO_IDH_MocA_C3"/>
    <property type="match status" value="1"/>
</dbReference>
<dbReference type="SUPFAM" id="SSF51735">
    <property type="entry name" value="NAD(P)-binding Rossmann-fold domains"/>
    <property type="match status" value="1"/>
</dbReference>
<dbReference type="InterPro" id="IPR051450">
    <property type="entry name" value="Gfo/Idh/MocA_Oxidoreductases"/>
</dbReference>
<organism evidence="3">
    <name type="scientific">uncultured crenarchaeote</name>
    <dbReference type="NCBI Taxonomy" id="29281"/>
    <lineage>
        <taxon>Archaea</taxon>
        <taxon>Thermoproteota</taxon>
        <taxon>environmental samples</taxon>
    </lineage>
</organism>
<reference evidence="3" key="2">
    <citation type="journal article" date="2012" name="PLoS ONE">
        <title>A Deeply Branching Thermophilic Bacterium with an Ancient Acetyl-CoA Pathway Dominates a Subsurface Ecosystem.</title>
        <authorList>
            <person name="Takami H."/>
            <person name="Noguchi H."/>
            <person name="Takaki Y."/>
            <person name="Uchiyama I."/>
            <person name="Toyoda A."/>
            <person name="Nishi S."/>
            <person name="Chee G.-J."/>
            <person name="Arai W."/>
            <person name="Nunoura T."/>
            <person name="Itoh T."/>
            <person name="Hattori M."/>
            <person name="Takai K."/>
        </authorList>
    </citation>
    <scope>NUCLEOTIDE SEQUENCE</scope>
</reference>
<dbReference type="Pfam" id="PF01408">
    <property type="entry name" value="GFO_IDH_MocA"/>
    <property type="match status" value="1"/>
</dbReference>
<name>H5SVV1_9CREN</name>
<dbReference type="GO" id="GO:0000166">
    <property type="term" value="F:nucleotide binding"/>
    <property type="evidence" value="ECO:0007669"/>
    <property type="project" value="InterPro"/>
</dbReference>
<dbReference type="PANTHER" id="PTHR43377:SF1">
    <property type="entry name" value="BILIVERDIN REDUCTASE A"/>
    <property type="match status" value="1"/>
</dbReference>
<evidence type="ECO:0000313" key="3">
    <source>
        <dbReference type="EMBL" id="BAL60287.1"/>
    </source>
</evidence>
<evidence type="ECO:0000259" key="1">
    <source>
        <dbReference type="Pfam" id="PF01408"/>
    </source>
</evidence>
<evidence type="ECO:0000259" key="2">
    <source>
        <dbReference type="Pfam" id="PF22725"/>
    </source>
</evidence>
<dbReference type="SUPFAM" id="SSF55347">
    <property type="entry name" value="Glyceraldehyde-3-phosphate dehydrogenase-like, C-terminal domain"/>
    <property type="match status" value="1"/>
</dbReference>
<dbReference type="InterPro" id="IPR036291">
    <property type="entry name" value="NAD(P)-bd_dom_sf"/>
</dbReference>
<dbReference type="Gene3D" id="3.30.360.10">
    <property type="entry name" value="Dihydrodipicolinate Reductase, domain 2"/>
    <property type="match status" value="1"/>
</dbReference>
<dbReference type="PANTHER" id="PTHR43377">
    <property type="entry name" value="BILIVERDIN REDUCTASE A"/>
    <property type="match status" value="1"/>
</dbReference>
<protein>
    <submittedName>
        <fullName evidence="3">Oxidoreductase</fullName>
    </submittedName>
</protein>
<reference evidence="3" key="1">
    <citation type="journal article" date="2005" name="Environ. Microbiol.">
        <title>Genetic and functional properties of uncultivated thermophilic crenarchaeotes from a subsurface gold mine as revealed by analysis of genome fragments.</title>
        <authorList>
            <person name="Nunoura T."/>
            <person name="Hirayama H."/>
            <person name="Takami H."/>
            <person name="Oida H."/>
            <person name="Nishi S."/>
            <person name="Shimamura S."/>
            <person name="Suzuki Y."/>
            <person name="Inagaki F."/>
            <person name="Takai K."/>
            <person name="Nealson K.H."/>
            <person name="Horikoshi K."/>
        </authorList>
    </citation>
    <scope>NUCLEOTIDE SEQUENCE</scope>
</reference>
<accession>H5SVV1</accession>
<dbReference type="Gene3D" id="3.40.50.720">
    <property type="entry name" value="NAD(P)-binding Rossmann-like Domain"/>
    <property type="match status" value="1"/>
</dbReference>
<dbReference type="AlphaFoldDB" id="H5SVV1"/>
<dbReference type="InterPro" id="IPR055170">
    <property type="entry name" value="GFO_IDH_MocA-like_dom"/>
</dbReference>
<feature type="domain" description="Gfo/Idh/MocA-like oxidoreductase N-terminal" evidence="1">
    <location>
        <begin position="5"/>
        <end position="112"/>
    </location>
</feature>
<feature type="domain" description="GFO/IDH/MocA-like oxidoreductase" evidence="2">
    <location>
        <begin position="129"/>
        <end position="250"/>
    </location>
</feature>
<gene>
    <name evidence="3" type="ORF">HGMM_F45C05C02</name>
</gene>
<proteinExistence type="predicted"/>
<dbReference type="EMBL" id="AP011903">
    <property type="protein sequence ID" value="BAL60287.1"/>
    <property type="molecule type" value="Genomic_DNA"/>
</dbReference>